<keyword evidence="2" id="KW-0285">Flavoprotein</keyword>
<dbReference type="SUPFAM" id="SSF52218">
    <property type="entry name" value="Flavoproteins"/>
    <property type="match status" value="1"/>
</dbReference>
<keyword evidence="5" id="KW-1185">Reference proteome</keyword>
<dbReference type="InterPro" id="IPR050712">
    <property type="entry name" value="NAD(P)H-dep_reductase"/>
</dbReference>
<name>A0A9Q3UJL7_9GAMM</name>
<sequence length="186" mass="21067">MLRLNVIIASTRPGRVGSAVGTWFYELARHHGNFDARWVDLADFNLPVFDEPYHPRQQNYQHEHTKRWAASVAEADAYVLVVPEYNFGPTPALLNALNYVYHEWNYKPAAFVSYGGISGGMRSVEATKPTLTTLKMMPLIEQVAVPMVQEQLEDGTFKAKDVQEKSAIAMLDELKRWADALKPMRG</sequence>
<keyword evidence="2" id="KW-0288">FMN</keyword>
<protein>
    <submittedName>
        <fullName evidence="4">NAD(P)H-dependent oxidoreductase</fullName>
    </submittedName>
</protein>
<feature type="domain" description="NADPH-dependent FMN reductase-like" evidence="3">
    <location>
        <begin position="4"/>
        <end position="147"/>
    </location>
</feature>
<dbReference type="EMBL" id="JAJGNA010000001">
    <property type="protein sequence ID" value="MCC4307058.1"/>
    <property type="molecule type" value="Genomic_DNA"/>
</dbReference>
<comment type="caution">
    <text evidence="4">The sequence shown here is derived from an EMBL/GenBank/DDBJ whole genome shotgun (WGS) entry which is preliminary data.</text>
</comment>
<dbReference type="PANTHER" id="PTHR30543:SF21">
    <property type="entry name" value="NAD(P)H-DEPENDENT FMN REDUCTASE LOT6"/>
    <property type="match status" value="1"/>
</dbReference>
<gene>
    <name evidence="4" type="ORF">LL252_00615</name>
</gene>
<dbReference type="PANTHER" id="PTHR30543">
    <property type="entry name" value="CHROMATE REDUCTASE"/>
    <property type="match status" value="1"/>
</dbReference>
<dbReference type="AlphaFoldDB" id="A0A9Q3UJL7"/>
<dbReference type="InterPro" id="IPR005025">
    <property type="entry name" value="FMN_Rdtase-like_dom"/>
</dbReference>
<dbReference type="GO" id="GO:0016491">
    <property type="term" value="F:oxidoreductase activity"/>
    <property type="evidence" value="ECO:0007669"/>
    <property type="project" value="InterPro"/>
</dbReference>
<organism evidence="4 5">
    <name type="scientific">Alloalcanivorax marinus</name>
    <dbReference type="NCBI Taxonomy" id="1177169"/>
    <lineage>
        <taxon>Bacteria</taxon>
        <taxon>Pseudomonadati</taxon>
        <taxon>Pseudomonadota</taxon>
        <taxon>Gammaproteobacteria</taxon>
        <taxon>Oceanospirillales</taxon>
        <taxon>Alcanivoracaceae</taxon>
        <taxon>Alloalcanivorax</taxon>
    </lineage>
</organism>
<evidence type="ECO:0000313" key="5">
    <source>
        <dbReference type="Proteomes" id="UP001108027"/>
    </source>
</evidence>
<dbReference type="GO" id="GO:0010181">
    <property type="term" value="F:FMN binding"/>
    <property type="evidence" value="ECO:0007669"/>
    <property type="project" value="TreeGrafter"/>
</dbReference>
<dbReference type="Gene3D" id="3.40.50.360">
    <property type="match status" value="1"/>
</dbReference>
<comment type="cofactor">
    <cofactor evidence="1">
        <name>FMN</name>
        <dbReference type="ChEBI" id="CHEBI:58210"/>
    </cofactor>
</comment>
<dbReference type="GO" id="GO:0005829">
    <property type="term" value="C:cytosol"/>
    <property type="evidence" value="ECO:0007669"/>
    <property type="project" value="TreeGrafter"/>
</dbReference>
<dbReference type="InterPro" id="IPR029039">
    <property type="entry name" value="Flavoprotein-like_sf"/>
</dbReference>
<proteinExistence type="predicted"/>
<evidence type="ECO:0000259" key="3">
    <source>
        <dbReference type="Pfam" id="PF03358"/>
    </source>
</evidence>
<accession>A0A9Q3UJL7</accession>
<evidence type="ECO:0000313" key="4">
    <source>
        <dbReference type="EMBL" id="MCC4307058.1"/>
    </source>
</evidence>
<dbReference type="RefSeq" id="WP_228232167.1">
    <property type="nucleotide sequence ID" value="NZ_ARXL01000072.1"/>
</dbReference>
<dbReference type="Proteomes" id="UP001108027">
    <property type="component" value="Unassembled WGS sequence"/>
</dbReference>
<evidence type="ECO:0000256" key="2">
    <source>
        <dbReference type="ARBA" id="ARBA00022643"/>
    </source>
</evidence>
<dbReference type="Pfam" id="PF03358">
    <property type="entry name" value="FMN_red"/>
    <property type="match status" value="1"/>
</dbReference>
<reference evidence="4" key="1">
    <citation type="submission" date="2021-10" db="EMBL/GenBank/DDBJ databases">
        <title>The diversity and Nitrogen Metabolism of Culturable Nitrate-Utilizing Bacteria Within the Oxygen Minimum Zone of the Changjiang (Yangtze River)Estuary.</title>
        <authorList>
            <person name="Zhang D."/>
            <person name="Zheng J."/>
            <person name="Liu S."/>
            <person name="He W."/>
        </authorList>
    </citation>
    <scope>NUCLEOTIDE SEQUENCE</scope>
    <source>
        <strain evidence="4">FXH-223</strain>
    </source>
</reference>
<evidence type="ECO:0000256" key="1">
    <source>
        <dbReference type="ARBA" id="ARBA00001917"/>
    </source>
</evidence>